<evidence type="ECO:0000313" key="8">
    <source>
        <dbReference type="Proteomes" id="UP000198870"/>
    </source>
</evidence>
<evidence type="ECO:0000259" key="5">
    <source>
        <dbReference type="Pfam" id="PF00669"/>
    </source>
</evidence>
<evidence type="ECO:0000256" key="1">
    <source>
        <dbReference type="ARBA" id="ARBA00005709"/>
    </source>
</evidence>
<accession>A0A1G5F0K5</accession>
<dbReference type="PANTHER" id="PTHR42792:SF2">
    <property type="entry name" value="FLAGELLIN"/>
    <property type="match status" value="1"/>
</dbReference>
<dbReference type="InterPro" id="IPR001492">
    <property type="entry name" value="Flagellin"/>
</dbReference>
<dbReference type="GO" id="GO:0009288">
    <property type="term" value="C:bacterial-type flagellum"/>
    <property type="evidence" value="ECO:0007669"/>
    <property type="project" value="UniProtKB-SubCell"/>
</dbReference>
<protein>
    <recommendedName>
        <fullName evidence="4">Flagellin</fullName>
    </recommendedName>
</protein>
<dbReference type="PANTHER" id="PTHR42792">
    <property type="entry name" value="FLAGELLIN"/>
    <property type="match status" value="1"/>
</dbReference>
<keyword evidence="2 4" id="KW-0964">Secreted</keyword>
<dbReference type="InterPro" id="IPR046358">
    <property type="entry name" value="Flagellin_C"/>
</dbReference>
<dbReference type="InterPro" id="IPR010810">
    <property type="entry name" value="Flagellin_hook_IN_motif"/>
</dbReference>
<proteinExistence type="inferred from homology"/>
<dbReference type="AlphaFoldDB" id="A0A1G5F0K5"/>
<evidence type="ECO:0000256" key="3">
    <source>
        <dbReference type="ARBA" id="ARBA00023143"/>
    </source>
</evidence>
<evidence type="ECO:0000256" key="4">
    <source>
        <dbReference type="RuleBase" id="RU362073"/>
    </source>
</evidence>
<dbReference type="Pfam" id="PF00700">
    <property type="entry name" value="Flagellin_C"/>
    <property type="match status" value="1"/>
</dbReference>
<sequence length="549" mass="56288">MALSINTNVTSLNAQRNLGNTASGLNKSLQRLSSGLRINSAKDDAAGLAITDRMTSQIRGLNQAVRNSNDGISLAQTAEGALQETTNGLQRIRELSVQAANDTNTAEDRASIQLEIDQLVSEIDRIAEATTFNNKNILDGSSGTFKFQVGANANETIGVDLVNVKANALGQQPGIVQSTASRVSLANDAADAGSIGIQEGAAGSTVTAGDVSVQVDGASSVDIAQAKYGGDITSAATADLKDTNSASYGGGSAKDIAARINSIRDMNEEDPGEGMEGTSLQGVYAKASTSFKASDMDAADYSGSSVAGDGPSNVGVGRIGNSDLMINGVGVGPAEFKENDSDGSLTNAINAKSHLTGVTASVDDDGELTLAADDGRDIVLSTTNAEVTNLVFGGGVKSTAFDSNFNDVRVTGSVSLTAGDTLSLSGLNATDAGFATLTEDNVQAKGSISNADVSTMEAANETIKSVDSAIRQVDDMRANLGAVQNRFESTIQNLSNVSENLSASRSRILDTDFASETANMTKLQVMQQAGTAMLAQANQLPQSVLSLIG</sequence>
<reference evidence="7 8" key="1">
    <citation type="submission" date="2016-10" db="EMBL/GenBank/DDBJ databases">
        <authorList>
            <person name="de Groot N.N."/>
        </authorList>
    </citation>
    <scope>NUCLEOTIDE SEQUENCE [LARGE SCALE GENOMIC DNA]</scope>
    <source>
        <strain evidence="7 8">AA1</strain>
    </source>
</reference>
<dbReference type="Gene3D" id="2.60.40.4390">
    <property type="match status" value="1"/>
</dbReference>
<dbReference type="GO" id="GO:0005576">
    <property type="term" value="C:extracellular region"/>
    <property type="evidence" value="ECO:0007669"/>
    <property type="project" value="UniProtKB-SubCell"/>
</dbReference>
<dbReference type="Gene3D" id="6.10.280.190">
    <property type="match status" value="1"/>
</dbReference>
<comment type="function">
    <text evidence="4">Flagellin is the subunit protein which polymerizes to form the filaments of bacterial flagella.</text>
</comment>
<keyword evidence="7" id="KW-0966">Cell projection</keyword>
<feature type="domain" description="Flagellin C-terminal" evidence="6">
    <location>
        <begin position="463"/>
        <end position="548"/>
    </location>
</feature>
<dbReference type="Gene3D" id="6.10.10.10">
    <property type="entry name" value="Flagellar export chaperone, C-terminal domain"/>
    <property type="match status" value="1"/>
</dbReference>
<gene>
    <name evidence="7" type="ORF">SAMN05216233_10753</name>
</gene>
<keyword evidence="7" id="KW-0282">Flagellum</keyword>
<dbReference type="STRING" id="419481.SAMN05216233_10753"/>
<evidence type="ECO:0000259" key="6">
    <source>
        <dbReference type="Pfam" id="PF00700"/>
    </source>
</evidence>
<keyword evidence="3 4" id="KW-0975">Bacterial flagellum</keyword>
<evidence type="ECO:0000313" key="7">
    <source>
        <dbReference type="EMBL" id="SCY32815.1"/>
    </source>
</evidence>
<dbReference type="InterPro" id="IPR001029">
    <property type="entry name" value="Flagellin_N"/>
</dbReference>
<dbReference type="InterPro" id="IPR042187">
    <property type="entry name" value="Flagellin_C_sub2"/>
</dbReference>
<dbReference type="OrthoDB" id="9796789at2"/>
<comment type="similarity">
    <text evidence="1 4">Belongs to the bacterial flagellin family.</text>
</comment>
<dbReference type="EMBL" id="FMUX01000007">
    <property type="protein sequence ID" value="SCY32815.1"/>
    <property type="molecule type" value="Genomic_DNA"/>
</dbReference>
<organism evidence="7 8">
    <name type="scientific">Desulfoluna spongiiphila</name>
    <dbReference type="NCBI Taxonomy" id="419481"/>
    <lineage>
        <taxon>Bacteria</taxon>
        <taxon>Pseudomonadati</taxon>
        <taxon>Thermodesulfobacteriota</taxon>
        <taxon>Desulfobacteria</taxon>
        <taxon>Desulfobacterales</taxon>
        <taxon>Desulfolunaceae</taxon>
        <taxon>Desulfoluna</taxon>
    </lineage>
</organism>
<dbReference type="PRINTS" id="PR00207">
    <property type="entry name" value="FLAGELLIN"/>
</dbReference>
<evidence type="ECO:0000256" key="2">
    <source>
        <dbReference type="ARBA" id="ARBA00022525"/>
    </source>
</evidence>
<keyword evidence="8" id="KW-1185">Reference proteome</keyword>
<dbReference type="Pfam" id="PF00669">
    <property type="entry name" value="Flagellin_N"/>
    <property type="match status" value="1"/>
</dbReference>
<dbReference type="Proteomes" id="UP000198870">
    <property type="component" value="Unassembled WGS sequence"/>
</dbReference>
<dbReference type="Gene3D" id="1.20.1330.10">
    <property type="entry name" value="f41 fragment of flagellin, N-terminal domain"/>
    <property type="match status" value="1"/>
</dbReference>
<dbReference type="RefSeq" id="WP_092210703.1">
    <property type="nucleotide sequence ID" value="NZ_FMUX01000007.1"/>
</dbReference>
<feature type="domain" description="Flagellin N-terminal" evidence="5">
    <location>
        <begin position="5"/>
        <end position="141"/>
    </location>
</feature>
<dbReference type="Gene3D" id="3.30.70.2120">
    <property type="match status" value="1"/>
</dbReference>
<name>A0A1G5F0K5_9BACT</name>
<comment type="subcellular location">
    <subcellularLocation>
        <location evidence="4">Secreted</location>
    </subcellularLocation>
    <subcellularLocation>
        <location evidence="4">Bacterial flagellum</location>
    </subcellularLocation>
</comment>
<dbReference type="Pfam" id="PF07196">
    <property type="entry name" value="Flagellin_IN"/>
    <property type="match status" value="1"/>
</dbReference>
<dbReference type="SUPFAM" id="SSF64518">
    <property type="entry name" value="Phase 1 flagellin"/>
    <property type="match status" value="1"/>
</dbReference>
<dbReference type="GO" id="GO:0005198">
    <property type="term" value="F:structural molecule activity"/>
    <property type="evidence" value="ECO:0007669"/>
    <property type="project" value="UniProtKB-UniRule"/>
</dbReference>
<keyword evidence="7" id="KW-0969">Cilium</keyword>